<comment type="caution">
    <text evidence="1">The sequence shown here is derived from an EMBL/GenBank/DDBJ whole genome shotgun (WGS) entry which is preliminary data.</text>
</comment>
<accession>A0ACB9I576</accession>
<reference evidence="2" key="1">
    <citation type="journal article" date="2022" name="Mol. Ecol. Resour.">
        <title>The genomes of chicory, endive, great burdock and yacon provide insights into Asteraceae palaeo-polyploidization history and plant inulin production.</title>
        <authorList>
            <person name="Fan W."/>
            <person name="Wang S."/>
            <person name="Wang H."/>
            <person name="Wang A."/>
            <person name="Jiang F."/>
            <person name="Liu H."/>
            <person name="Zhao H."/>
            <person name="Xu D."/>
            <person name="Zhang Y."/>
        </authorList>
    </citation>
    <scope>NUCLEOTIDE SEQUENCE [LARGE SCALE GENOMIC DNA]</scope>
    <source>
        <strain evidence="2">cv. Yunnan</strain>
    </source>
</reference>
<reference evidence="1 2" key="2">
    <citation type="journal article" date="2022" name="Mol. Ecol. Resour.">
        <title>The genomes of chicory, endive, great burdock and yacon provide insights into Asteraceae paleo-polyploidization history and plant inulin production.</title>
        <authorList>
            <person name="Fan W."/>
            <person name="Wang S."/>
            <person name="Wang H."/>
            <person name="Wang A."/>
            <person name="Jiang F."/>
            <person name="Liu H."/>
            <person name="Zhao H."/>
            <person name="Xu D."/>
            <person name="Zhang Y."/>
        </authorList>
    </citation>
    <scope>NUCLEOTIDE SEQUENCE [LARGE SCALE GENOMIC DNA]</scope>
    <source>
        <strain evidence="2">cv. Yunnan</strain>
        <tissue evidence="1">Leaves</tissue>
    </source>
</reference>
<dbReference type="Proteomes" id="UP001056120">
    <property type="component" value="Linkage Group LG10"/>
</dbReference>
<evidence type="ECO:0000313" key="1">
    <source>
        <dbReference type="EMBL" id="KAI3802937.1"/>
    </source>
</evidence>
<name>A0ACB9I576_9ASTR</name>
<protein>
    <submittedName>
        <fullName evidence="1">Uncharacterized protein</fullName>
    </submittedName>
</protein>
<proteinExistence type="predicted"/>
<gene>
    <name evidence="1" type="ORF">L1987_31084</name>
</gene>
<dbReference type="EMBL" id="CM042027">
    <property type="protein sequence ID" value="KAI3802937.1"/>
    <property type="molecule type" value="Genomic_DNA"/>
</dbReference>
<sequence length="433" mass="50174">MSSVVALDFDFLLPLVCFSILHQGNETVISLRRFVKFSIPGSMLTGVPSRNTFSNIRYFLKGSCTKLFFIKVCFKDDDETMIGEVYLFKLDTTSKTFKEMEDLKDNIFLHKYVSDNSYSIFYKSGVTTEIGGYVHILGEIDNIIHSFYIKDRTMSLSSMPCIVRESQVLVWAMLECRLEVDHRESTQEKEQDKDIEIVIRPFNAEFDSTTSESHLLNVPFHILEMIMEHCVGVEYMRYRGIITFKDPIRGGKYFIKTPHELEGDYRIYCSSLENLLRKFKLNDSTRKWEKLDGLGKHMIYISDISCVCLEAKSPQMGNKIYFPRFLKNEKIVFYSLETCSNNYFLFLTEFGSPRALYPRLSHLAIKAFTKIHKSKATFLQKSPILYILFPSHTKYLSISIKISINKNPNFISAPFSLLPHSSQGGLLEHHGYR</sequence>
<evidence type="ECO:0000313" key="2">
    <source>
        <dbReference type="Proteomes" id="UP001056120"/>
    </source>
</evidence>
<organism evidence="1 2">
    <name type="scientific">Smallanthus sonchifolius</name>
    <dbReference type="NCBI Taxonomy" id="185202"/>
    <lineage>
        <taxon>Eukaryota</taxon>
        <taxon>Viridiplantae</taxon>
        <taxon>Streptophyta</taxon>
        <taxon>Embryophyta</taxon>
        <taxon>Tracheophyta</taxon>
        <taxon>Spermatophyta</taxon>
        <taxon>Magnoliopsida</taxon>
        <taxon>eudicotyledons</taxon>
        <taxon>Gunneridae</taxon>
        <taxon>Pentapetalae</taxon>
        <taxon>asterids</taxon>
        <taxon>campanulids</taxon>
        <taxon>Asterales</taxon>
        <taxon>Asteraceae</taxon>
        <taxon>Asteroideae</taxon>
        <taxon>Heliantheae alliance</taxon>
        <taxon>Millerieae</taxon>
        <taxon>Smallanthus</taxon>
    </lineage>
</organism>
<keyword evidence="2" id="KW-1185">Reference proteome</keyword>